<dbReference type="STRING" id="153721.MYP_1539"/>
<sequence length="223" mass="24764">MILRFTIFYFSFLPFTVLAQWSVVPTLTVGFPVGEFSRNNNNIGVGLDLSLLRELRERPVSVGVQVAYLTFGRQQSNDNIETVFGNAVNANLTINHNIAYYHGMVRFKPSWASRVIPFADIITGAKTILTFASVSDSQGPDTLSINSSFNSTWAFDFGAAGGIEVKMNNNILFNLKSTFLSGTSINFINPRSARVNTSNDLLFDQKKVNGNLLMFHAGLRIFF</sequence>
<dbReference type="RefSeq" id="WP_045460656.1">
    <property type="nucleotide sequence ID" value="NZ_BBLT01000002.1"/>
</dbReference>
<keyword evidence="2" id="KW-1185">Reference proteome</keyword>
<dbReference type="EMBL" id="BBLT01000002">
    <property type="protein sequence ID" value="GAL84311.1"/>
    <property type="molecule type" value="Genomic_DNA"/>
</dbReference>
<organism evidence="1 2">
    <name type="scientific">Sporocytophaga myxococcoides</name>
    <dbReference type="NCBI Taxonomy" id="153721"/>
    <lineage>
        <taxon>Bacteria</taxon>
        <taxon>Pseudomonadati</taxon>
        <taxon>Bacteroidota</taxon>
        <taxon>Cytophagia</taxon>
        <taxon>Cytophagales</taxon>
        <taxon>Cytophagaceae</taxon>
        <taxon>Sporocytophaga</taxon>
    </lineage>
</organism>
<evidence type="ECO:0008006" key="3">
    <source>
        <dbReference type="Google" id="ProtNLM"/>
    </source>
</evidence>
<name>A0A098LBN0_9BACT</name>
<evidence type="ECO:0000313" key="1">
    <source>
        <dbReference type="EMBL" id="GAL84311.1"/>
    </source>
</evidence>
<dbReference type="OrthoDB" id="1492607at2"/>
<protein>
    <recommendedName>
        <fullName evidence="3">Outer membrane protein beta-barrel domain-containing protein</fullName>
    </recommendedName>
</protein>
<dbReference type="Proteomes" id="UP000030185">
    <property type="component" value="Unassembled WGS sequence"/>
</dbReference>
<comment type="caution">
    <text evidence="1">The sequence shown here is derived from an EMBL/GenBank/DDBJ whole genome shotgun (WGS) entry which is preliminary data.</text>
</comment>
<evidence type="ECO:0000313" key="2">
    <source>
        <dbReference type="Proteomes" id="UP000030185"/>
    </source>
</evidence>
<reference evidence="1 2" key="1">
    <citation type="submission" date="2014-09" db="EMBL/GenBank/DDBJ databases">
        <title>Sporocytophaga myxococcoides PG-01 genome sequencing.</title>
        <authorList>
            <person name="Liu L."/>
            <person name="Gao P.J."/>
            <person name="Chen G.J."/>
            <person name="Wang L.S."/>
        </authorList>
    </citation>
    <scope>NUCLEOTIDE SEQUENCE [LARGE SCALE GENOMIC DNA]</scope>
    <source>
        <strain evidence="1 2">PG-01</strain>
    </source>
</reference>
<gene>
    <name evidence="1" type="ORF">MYP_1539</name>
</gene>
<proteinExistence type="predicted"/>
<accession>A0A098LBN0</accession>
<dbReference type="AlphaFoldDB" id="A0A098LBN0"/>